<proteinExistence type="predicted"/>
<dbReference type="InterPro" id="IPR027728">
    <property type="entry name" value="Topless_fam"/>
</dbReference>
<dbReference type="InterPro" id="IPR001680">
    <property type="entry name" value="WD40_rpt"/>
</dbReference>
<dbReference type="Proteomes" id="UP000631114">
    <property type="component" value="Unassembled WGS sequence"/>
</dbReference>
<dbReference type="SMART" id="SM00320">
    <property type="entry name" value="WD40"/>
    <property type="match status" value="1"/>
</dbReference>
<dbReference type="PANTHER" id="PTHR44083:SF5">
    <property type="entry name" value="PROTEIN TOPLESS-RELATED PROTEIN 2"/>
    <property type="match status" value="1"/>
</dbReference>
<evidence type="ECO:0000313" key="1">
    <source>
        <dbReference type="EMBL" id="KAF9613115.1"/>
    </source>
</evidence>
<reference evidence="1 2" key="1">
    <citation type="submission" date="2020-10" db="EMBL/GenBank/DDBJ databases">
        <title>The Coptis chinensis genome and diversification of protoberbering-type alkaloids.</title>
        <authorList>
            <person name="Wang B."/>
            <person name="Shu S."/>
            <person name="Song C."/>
            <person name="Liu Y."/>
        </authorList>
    </citation>
    <scope>NUCLEOTIDE SEQUENCE [LARGE SCALE GENOMIC DNA]</scope>
    <source>
        <strain evidence="1">HL-2020</strain>
        <tissue evidence="1">Leaf</tissue>
    </source>
</reference>
<accession>A0A835I5V7</accession>
<comment type="caution">
    <text evidence="1">The sequence shown here is derived from an EMBL/GenBank/DDBJ whole genome shotgun (WGS) entry which is preliminary data.</text>
</comment>
<protein>
    <submittedName>
        <fullName evidence="1">Uncharacterized protein</fullName>
    </submittedName>
</protein>
<dbReference type="InterPro" id="IPR036322">
    <property type="entry name" value="WD40_repeat_dom_sf"/>
</dbReference>
<dbReference type="SUPFAM" id="SSF50978">
    <property type="entry name" value="WD40 repeat-like"/>
    <property type="match status" value="1"/>
</dbReference>
<dbReference type="InterPro" id="IPR015943">
    <property type="entry name" value="WD40/YVTN_repeat-like_dom_sf"/>
</dbReference>
<dbReference type="Gene3D" id="2.130.10.10">
    <property type="entry name" value="YVTN repeat-like/Quinoprotein amine dehydrogenase"/>
    <property type="match status" value="1"/>
</dbReference>
<evidence type="ECO:0000313" key="2">
    <source>
        <dbReference type="Proteomes" id="UP000631114"/>
    </source>
</evidence>
<organism evidence="1 2">
    <name type="scientific">Coptis chinensis</name>
    <dbReference type="NCBI Taxonomy" id="261450"/>
    <lineage>
        <taxon>Eukaryota</taxon>
        <taxon>Viridiplantae</taxon>
        <taxon>Streptophyta</taxon>
        <taxon>Embryophyta</taxon>
        <taxon>Tracheophyta</taxon>
        <taxon>Spermatophyta</taxon>
        <taxon>Magnoliopsida</taxon>
        <taxon>Ranunculales</taxon>
        <taxon>Ranunculaceae</taxon>
        <taxon>Coptidoideae</taxon>
        <taxon>Coptis</taxon>
    </lineage>
</organism>
<dbReference type="EMBL" id="JADFTS010000003">
    <property type="protein sequence ID" value="KAF9613115.1"/>
    <property type="molecule type" value="Genomic_DNA"/>
</dbReference>
<gene>
    <name evidence="1" type="ORF">IFM89_005594</name>
</gene>
<feature type="non-terminal residue" evidence="1">
    <location>
        <position position="60"/>
    </location>
</feature>
<name>A0A835I5V7_9MAGN</name>
<keyword evidence="2" id="KW-1185">Reference proteome</keyword>
<dbReference type="OrthoDB" id="1743797at2759"/>
<dbReference type="AlphaFoldDB" id="A0A835I5V7"/>
<dbReference type="PANTHER" id="PTHR44083">
    <property type="entry name" value="TOPLESS-RELATED PROTEIN 1-RELATED"/>
    <property type="match status" value="1"/>
</dbReference>
<dbReference type="GO" id="GO:0006355">
    <property type="term" value="P:regulation of DNA-templated transcription"/>
    <property type="evidence" value="ECO:0007669"/>
    <property type="project" value="InterPro"/>
</dbReference>
<sequence length="60" mass="6364">MSLTMSQVWDAASGHILYVFEGHKASVHSVCPHDTEGVQFIASSAADGKIKVCKLDCLGS</sequence>